<dbReference type="Proteomes" id="UP001305414">
    <property type="component" value="Unassembled WGS sequence"/>
</dbReference>
<dbReference type="EMBL" id="JAWHQM010000051">
    <property type="protein sequence ID" value="KAK5635309.1"/>
    <property type="molecule type" value="Genomic_DNA"/>
</dbReference>
<proteinExistence type="predicted"/>
<reference evidence="1 2" key="1">
    <citation type="submission" date="2023-10" db="EMBL/GenBank/DDBJ databases">
        <title>Draft genome sequence of Xylaria bambusicola isolate GMP-LS, the root and basal stem rot pathogen of sugarcane in Indonesia.</title>
        <authorList>
            <person name="Selvaraj P."/>
            <person name="Muralishankar V."/>
            <person name="Muruganantham S."/>
            <person name="Sp S."/>
            <person name="Haryani S."/>
            <person name="Lau K.J.X."/>
            <person name="Naqvi N.I."/>
        </authorList>
    </citation>
    <scope>NUCLEOTIDE SEQUENCE [LARGE SCALE GENOMIC DNA]</scope>
    <source>
        <strain evidence="1">GMP-LS</strain>
    </source>
</reference>
<gene>
    <name evidence="1" type="ORF">RRF57_011021</name>
</gene>
<name>A0AAN7V275_9PEZI</name>
<protein>
    <submittedName>
        <fullName evidence="1">Uncharacterized protein</fullName>
    </submittedName>
</protein>
<organism evidence="1 2">
    <name type="scientific">Xylaria bambusicola</name>
    <dbReference type="NCBI Taxonomy" id="326684"/>
    <lineage>
        <taxon>Eukaryota</taxon>
        <taxon>Fungi</taxon>
        <taxon>Dikarya</taxon>
        <taxon>Ascomycota</taxon>
        <taxon>Pezizomycotina</taxon>
        <taxon>Sordariomycetes</taxon>
        <taxon>Xylariomycetidae</taxon>
        <taxon>Xylariales</taxon>
        <taxon>Xylariaceae</taxon>
        <taxon>Xylaria</taxon>
    </lineage>
</organism>
<evidence type="ECO:0000313" key="2">
    <source>
        <dbReference type="Proteomes" id="UP001305414"/>
    </source>
</evidence>
<evidence type="ECO:0000313" key="1">
    <source>
        <dbReference type="EMBL" id="KAK5635309.1"/>
    </source>
</evidence>
<accession>A0AAN7V275</accession>
<dbReference type="AlphaFoldDB" id="A0AAN7V275"/>
<keyword evidence="2" id="KW-1185">Reference proteome</keyword>
<comment type="caution">
    <text evidence="1">The sequence shown here is derived from an EMBL/GenBank/DDBJ whole genome shotgun (WGS) entry which is preliminary data.</text>
</comment>
<sequence length="96" mass="11223">MRHEDRPRPIENPLAAELIPEPWHIRPECDGRRLKALNFPIEQSFRVLKDEPHFHIRVSRDDFVEFGFDAWQVGDHAYLTKGLGRRGDDVVLLPAL</sequence>